<gene>
    <name evidence="1" type="ORF">G3N56_06255</name>
</gene>
<sequence length="185" mass="18528">MFMWSDCPSAWVDRPSAWLPLGQGVTVAAGPVAGTVLAPTAWVKGGATIQVGSAAVVTAAPPGVVRIGATVQVGAALAHALAPAARIARGVSILAGAAVGMLLAPAATVRLAGVTIQADGLVLVAVAPACFAGVVRREWITGRDGQGSVWAASPLTRECGFASTVTREITGTSAVELMEFTEVTQ</sequence>
<proteinExistence type="predicted"/>
<dbReference type="Proteomes" id="UP000469724">
    <property type="component" value="Unassembled WGS sequence"/>
</dbReference>
<comment type="caution">
    <text evidence="1">The sequence shown here is derived from an EMBL/GenBank/DDBJ whole genome shotgun (WGS) entry which is preliminary data.</text>
</comment>
<keyword evidence="2" id="KW-1185">Reference proteome</keyword>
<protein>
    <submittedName>
        <fullName evidence="1">Uncharacterized protein</fullName>
    </submittedName>
</protein>
<name>A0A7K3NKQ9_9BACT</name>
<evidence type="ECO:0000313" key="1">
    <source>
        <dbReference type="EMBL" id="NDY56345.1"/>
    </source>
</evidence>
<accession>A0A7K3NKQ9</accession>
<dbReference type="AlphaFoldDB" id="A0A7K3NKQ9"/>
<dbReference type="RefSeq" id="WP_163301397.1">
    <property type="nucleotide sequence ID" value="NZ_JAAGRQ010000017.1"/>
</dbReference>
<dbReference type="EMBL" id="JAAGRQ010000017">
    <property type="protein sequence ID" value="NDY56345.1"/>
    <property type="molecule type" value="Genomic_DNA"/>
</dbReference>
<evidence type="ECO:0000313" key="2">
    <source>
        <dbReference type="Proteomes" id="UP000469724"/>
    </source>
</evidence>
<organism evidence="1 2">
    <name type="scientific">Desulfolutivibrio sulfodismutans</name>
    <dbReference type="NCBI Taxonomy" id="63561"/>
    <lineage>
        <taxon>Bacteria</taxon>
        <taxon>Pseudomonadati</taxon>
        <taxon>Thermodesulfobacteriota</taxon>
        <taxon>Desulfovibrionia</taxon>
        <taxon>Desulfovibrionales</taxon>
        <taxon>Desulfovibrionaceae</taxon>
        <taxon>Desulfolutivibrio</taxon>
    </lineage>
</organism>
<reference evidence="1 2" key="1">
    <citation type="submission" date="2020-02" db="EMBL/GenBank/DDBJ databases">
        <title>Comparative genomics of sulfur disproportionating microorganisms.</title>
        <authorList>
            <person name="Ward L.M."/>
            <person name="Bertran E."/>
            <person name="Johnston D.T."/>
        </authorList>
    </citation>
    <scope>NUCLEOTIDE SEQUENCE [LARGE SCALE GENOMIC DNA]</scope>
    <source>
        <strain evidence="1 2">DSM 3696</strain>
    </source>
</reference>